<dbReference type="NCBIfam" id="NF033516">
    <property type="entry name" value="transpos_IS3"/>
    <property type="match status" value="1"/>
</dbReference>
<dbReference type="PROSITE" id="PS50994">
    <property type="entry name" value="INTEGRASE"/>
    <property type="match status" value="1"/>
</dbReference>
<evidence type="ECO:0000259" key="2">
    <source>
        <dbReference type="PROSITE" id="PS50994"/>
    </source>
</evidence>
<organism evidence="3 4">
    <name type="scientific">Clostridium thermosuccinogenes</name>
    <dbReference type="NCBI Taxonomy" id="84032"/>
    <lineage>
        <taxon>Bacteria</taxon>
        <taxon>Bacillati</taxon>
        <taxon>Bacillota</taxon>
        <taxon>Clostridia</taxon>
        <taxon>Eubacteriales</taxon>
        <taxon>Clostridiaceae</taxon>
        <taxon>Clostridium</taxon>
    </lineage>
</organism>
<proteinExistence type="predicted"/>
<comment type="function">
    <text evidence="1">Involved in the transposition of the insertion sequence.</text>
</comment>
<comment type="caution">
    <text evidence="3">The sequence shown here is derived from an EMBL/GenBank/DDBJ whole genome shotgun (WGS) entry which is preliminary data.</text>
</comment>
<protein>
    <recommendedName>
        <fullName evidence="2">Integrase catalytic domain-containing protein</fullName>
    </recommendedName>
</protein>
<sequence length="244" mass="28727">MALLKLAGIARSTYYYYQKRMKQPSKYESIRAEIKRIYAENQRRYGYRRICIELKNRGIQINHKTVLRLMKELGLRAIKNKKKYKSYKGEVGHIAPNIINRDFNASSPNQKWATDITEFRIPAGKLYLSPTIDLYNGEIVSYSISRNPNFKQTMEMLDKAFIKIPKNTNLILHSDQGWQYQQVRYQERLREKGITQSMSREGNCLDNAVMENFFSLLKNEVFYGNESKFSTLSDLKIVLEEHID</sequence>
<dbReference type="InterPro" id="IPR025948">
    <property type="entry name" value="HTH-like_dom"/>
</dbReference>
<evidence type="ECO:0000313" key="4">
    <source>
        <dbReference type="Proteomes" id="UP000236151"/>
    </source>
</evidence>
<keyword evidence="4" id="KW-1185">Reference proteome</keyword>
<accession>A0A2K2F6Z4</accession>
<evidence type="ECO:0000313" key="3">
    <source>
        <dbReference type="EMBL" id="PNT94561.1"/>
    </source>
</evidence>
<dbReference type="PANTHER" id="PTHR46889">
    <property type="entry name" value="TRANSPOSASE INSF FOR INSERTION SEQUENCE IS3B-RELATED"/>
    <property type="match status" value="1"/>
</dbReference>
<dbReference type="InterPro" id="IPR012337">
    <property type="entry name" value="RNaseH-like_sf"/>
</dbReference>
<dbReference type="Gene3D" id="3.30.420.10">
    <property type="entry name" value="Ribonuclease H-like superfamily/Ribonuclease H"/>
    <property type="match status" value="1"/>
</dbReference>
<evidence type="ECO:0000256" key="1">
    <source>
        <dbReference type="ARBA" id="ARBA00002286"/>
    </source>
</evidence>
<dbReference type="SUPFAM" id="SSF53098">
    <property type="entry name" value="Ribonuclease H-like"/>
    <property type="match status" value="1"/>
</dbReference>
<dbReference type="Pfam" id="PF00665">
    <property type="entry name" value="rve"/>
    <property type="match status" value="1"/>
</dbReference>
<dbReference type="InterPro" id="IPR036397">
    <property type="entry name" value="RNaseH_sf"/>
</dbReference>
<dbReference type="InterPro" id="IPR048020">
    <property type="entry name" value="Transpos_IS3"/>
</dbReference>
<dbReference type="InterPro" id="IPR050900">
    <property type="entry name" value="Transposase_IS3/IS150/IS904"/>
</dbReference>
<dbReference type="EMBL" id="NIOJ01000103">
    <property type="protein sequence ID" value="PNT94561.1"/>
    <property type="molecule type" value="Genomic_DNA"/>
</dbReference>
<dbReference type="AlphaFoldDB" id="A0A2K2F6Z4"/>
<gene>
    <name evidence="3" type="ORF">CDQ84_18785</name>
</gene>
<feature type="domain" description="Integrase catalytic" evidence="2">
    <location>
        <begin position="104"/>
        <end position="244"/>
    </location>
</feature>
<dbReference type="PANTHER" id="PTHR46889:SF4">
    <property type="entry name" value="TRANSPOSASE INSO FOR INSERTION SEQUENCE ELEMENT IS911B-RELATED"/>
    <property type="match status" value="1"/>
</dbReference>
<dbReference type="InterPro" id="IPR001584">
    <property type="entry name" value="Integrase_cat-core"/>
</dbReference>
<dbReference type="KEGG" id="cthd:CDO33_15330"/>
<dbReference type="GO" id="GO:0015074">
    <property type="term" value="P:DNA integration"/>
    <property type="evidence" value="ECO:0007669"/>
    <property type="project" value="InterPro"/>
</dbReference>
<name>A0A2K2F6Z4_9CLOT</name>
<dbReference type="GO" id="GO:0003676">
    <property type="term" value="F:nucleic acid binding"/>
    <property type="evidence" value="ECO:0007669"/>
    <property type="project" value="InterPro"/>
</dbReference>
<reference evidence="3 4" key="1">
    <citation type="submission" date="2017-06" db="EMBL/GenBank/DDBJ databases">
        <title>Investigating the central metabolism of Clostridium thermosuccinogenes.</title>
        <authorList>
            <person name="Koendjbiharie J.G."/>
            <person name="van Kranenburg R."/>
        </authorList>
    </citation>
    <scope>NUCLEOTIDE SEQUENCE [LARGE SCALE GENOMIC DNA]</scope>
    <source>
        <strain evidence="3 4">DSM 5806</strain>
    </source>
</reference>
<dbReference type="Proteomes" id="UP000236151">
    <property type="component" value="Unassembled WGS sequence"/>
</dbReference>
<dbReference type="Pfam" id="PF13276">
    <property type="entry name" value="HTH_21"/>
    <property type="match status" value="1"/>
</dbReference>